<protein>
    <submittedName>
        <fullName evidence="2">Uncharacterized protein</fullName>
    </submittedName>
</protein>
<accession>A0AA86J5Y6</accession>
<evidence type="ECO:0000313" key="3">
    <source>
        <dbReference type="Proteomes" id="UP001329151"/>
    </source>
</evidence>
<name>A0AA86J5Y6_9BURK</name>
<keyword evidence="3" id="KW-1185">Reference proteome</keyword>
<dbReference type="Proteomes" id="UP001329151">
    <property type="component" value="Chromosome"/>
</dbReference>
<proteinExistence type="predicted"/>
<feature type="transmembrane region" description="Helical" evidence="1">
    <location>
        <begin position="29"/>
        <end position="51"/>
    </location>
</feature>
<keyword evidence="1" id="KW-0472">Membrane</keyword>
<reference evidence="2 3" key="1">
    <citation type="submission" date="2023-10" db="EMBL/GenBank/DDBJ databases">
        <title>Complete Genome Sequence of Limnobacter thiooxidans CS-K2T, Isolated from freshwater lake sediments in Bavaria, Germany.</title>
        <authorList>
            <person name="Naruki M."/>
            <person name="Watanabe A."/>
            <person name="Warashina T."/>
            <person name="Morita T."/>
            <person name="Arakawa K."/>
        </authorList>
    </citation>
    <scope>NUCLEOTIDE SEQUENCE [LARGE SCALE GENOMIC DNA]</scope>
    <source>
        <strain evidence="2 3">CS-K2</strain>
    </source>
</reference>
<organism evidence="2 3">
    <name type="scientific">Limnobacter thiooxidans</name>
    <dbReference type="NCBI Taxonomy" id="131080"/>
    <lineage>
        <taxon>Bacteria</taxon>
        <taxon>Pseudomonadati</taxon>
        <taxon>Pseudomonadota</taxon>
        <taxon>Betaproteobacteria</taxon>
        <taxon>Burkholderiales</taxon>
        <taxon>Burkholderiaceae</taxon>
        <taxon>Limnobacter</taxon>
    </lineage>
</organism>
<evidence type="ECO:0000313" key="2">
    <source>
        <dbReference type="EMBL" id="BET24945.1"/>
    </source>
</evidence>
<dbReference type="KEGG" id="lto:RGQ30_04460"/>
<keyword evidence="1" id="KW-1133">Transmembrane helix</keyword>
<dbReference type="EMBL" id="AP028947">
    <property type="protein sequence ID" value="BET24945.1"/>
    <property type="molecule type" value="Genomic_DNA"/>
</dbReference>
<sequence>MGGGAVAHPDKIRVASTVLGHQQRSERDMWLLIAEMVLALGLIVFIMWWTMRARVDHPIEKIEDSSVDQDDTSKKD</sequence>
<gene>
    <name evidence="2" type="ORF">RGQ30_04460</name>
</gene>
<dbReference type="AlphaFoldDB" id="A0AA86J5Y6"/>
<evidence type="ECO:0000256" key="1">
    <source>
        <dbReference type="SAM" id="Phobius"/>
    </source>
</evidence>
<keyword evidence="1" id="KW-0812">Transmembrane</keyword>